<accession>A0AAD7TBQ1</accession>
<proteinExistence type="predicted"/>
<keyword evidence="2" id="KW-1185">Reference proteome</keyword>
<name>A0AAD7TBQ1_9TELE</name>
<dbReference type="Proteomes" id="UP001221898">
    <property type="component" value="Unassembled WGS sequence"/>
</dbReference>
<reference evidence="1" key="1">
    <citation type="journal article" date="2023" name="Science">
        <title>Genome structures resolve the early diversification of teleost fishes.</title>
        <authorList>
            <person name="Parey E."/>
            <person name="Louis A."/>
            <person name="Montfort J."/>
            <person name="Bouchez O."/>
            <person name="Roques C."/>
            <person name="Iampietro C."/>
            <person name="Lluch J."/>
            <person name="Castinel A."/>
            <person name="Donnadieu C."/>
            <person name="Desvignes T."/>
            <person name="Floi Bucao C."/>
            <person name="Jouanno E."/>
            <person name="Wen M."/>
            <person name="Mejri S."/>
            <person name="Dirks R."/>
            <person name="Jansen H."/>
            <person name="Henkel C."/>
            <person name="Chen W.J."/>
            <person name="Zahm M."/>
            <person name="Cabau C."/>
            <person name="Klopp C."/>
            <person name="Thompson A.W."/>
            <person name="Robinson-Rechavi M."/>
            <person name="Braasch I."/>
            <person name="Lecointre G."/>
            <person name="Bobe J."/>
            <person name="Postlethwait J.H."/>
            <person name="Berthelot C."/>
            <person name="Roest Crollius H."/>
            <person name="Guiguen Y."/>
        </authorList>
    </citation>
    <scope>NUCLEOTIDE SEQUENCE</scope>
    <source>
        <strain evidence="1">NC1722</strain>
    </source>
</reference>
<comment type="caution">
    <text evidence="1">The sequence shown here is derived from an EMBL/GenBank/DDBJ whole genome shotgun (WGS) entry which is preliminary data.</text>
</comment>
<sequence>MKPFVKIKVWGLSSALQTRPLCCHHSPISSPHWGRGRDPLCYTCTHSPLIAWDRLTCLEAGLLSDAVSLDICPGPCPLPPCTPKLC</sequence>
<gene>
    <name evidence="1" type="ORF">AAFF_G00226760</name>
</gene>
<protein>
    <submittedName>
        <fullName evidence="1">Uncharacterized protein</fullName>
    </submittedName>
</protein>
<dbReference type="EMBL" id="JAINUG010000003">
    <property type="protein sequence ID" value="KAJ8417833.1"/>
    <property type="molecule type" value="Genomic_DNA"/>
</dbReference>
<dbReference type="AlphaFoldDB" id="A0AAD7TBQ1"/>
<evidence type="ECO:0000313" key="1">
    <source>
        <dbReference type="EMBL" id="KAJ8417833.1"/>
    </source>
</evidence>
<evidence type="ECO:0000313" key="2">
    <source>
        <dbReference type="Proteomes" id="UP001221898"/>
    </source>
</evidence>
<organism evidence="1 2">
    <name type="scientific">Aldrovandia affinis</name>
    <dbReference type="NCBI Taxonomy" id="143900"/>
    <lineage>
        <taxon>Eukaryota</taxon>
        <taxon>Metazoa</taxon>
        <taxon>Chordata</taxon>
        <taxon>Craniata</taxon>
        <taxon>Vertebrata</taxon>
        <taxon>Euteleostomi</taxon>
        <taxon>Actinopterygii</taxon>
        <taxon>Neopterygii</taxon>
        <taxon>Teleostei</taxon>
        <taxon>Notacanthiformes</taxon>
        <taxon>Halosauridae</taxon>
        <taxon>Aldrovandia</taxon>
    </lineage>
</organism>